<feature type="transmembrane region" description="Helical" evidence="6">
    <location>
        <begin position="386"/>
        <end position="404"/>
    </location>
</feature>
<dbReference type="EMBL" id="GISG01080238">
    <property type="protein sequence ID" value="MBA4631968.1"/>
    <property type="molecule type" value="Transcribed_RNA"/>
</dbReference>
<feature type="transmembrane region" description="Helical" evidence="6">
    <location>
        <begin position="91"/>
        <end position="108"/>
    </location>
</feature>
<reference evidence="7" key="1">
    <citation type="journal article" date="2013" name="J. Plant Res.">
        <title>Effect of fungi and light on seed germination of three Opuntia species from semiarid lands of central Mexico.</title>
        <authorList>
            <person name="Delgado-Sanchez P."/>
            <person name="Jimenez-Bremont J.F."/>
            <person name="Guerrero-Gonzalez Mde L."/>
            <person name="Flores J."/>
        </authorList>
    </citation>
    <scope>NUCLEOTIDE SEQUENCE</scope>
    <source>
        <tissue evidence="7">Cladode</tissue>
    </source>
</reference>
<dbReference type="GO" id="GO:0055075">
    <property type="term" value="P:potassium ion homeostasis"/>
    <property type="evidence" value="ECO:0007669"/>
    <property type="project" value="InterPro"/>
</dbReference>
<feature type="transmembrane region" description="Helical" evidence="6">
    <location>
        <begin position="347"/>
        <end position="374"/>
    </location>
</feature>
<reference evidence="7" key="2">
    <citation type="submission" date="2020-07" db="EMBL/GenBank/DDBJ databases">
        <authorList>
            <person name="Vera ALvarez R."/>
            <person name="Arias-Moreno D.M."/>
            <person name="Jimenez-Jacinto V."/>
            <person name="Jimenez-Bremont J.F."/>
            <person name="Swaminathan K."/>
            <person name="Moose S.P."/>
            <person name="Guerrero-Gonzalez M.L."/>
            <person name="Marino-Ramirez L."/>
            <person name="Landsman D."/>
            <person name="Rodriguez-Kessler M."/>
            <person name="Delgado-Sanchez P."/>
        </authorList>
    </citation>
    <scope>NUCLEOTIDE SEQUENCE</scope>
    <source>
        <tissue evidence="7">Cladode</tissue>
    </source>
</reference>
<dbReference type="PANTHER" id="PTHR19444:SF13">
    <property type="entry name" value="PROTEIN UNC-93 HOMOLOG A"/>
    <property type="match status" value="1"/>
</dbReference>
<evidence type="ECO:0000313" key="7">
    <source>
        <dbReference type="EMBL" id="MBA4631968.1"/>
    </source>
</evidence>
<feature type="transmembrane region" description="Helical" evidence="6">
    <location>
        <begin position="61"/>
        <end position="79"/>
    </location>
</feature>
<evidence type="ECO:0000256" key="2">
    <source>
        <dbReference type="ARBA" id="ARBA00009172"/>
    </source>
</evidence>
<name>A0A7C9D851_OPUST</name>
<feature type="transmembrane region" description="Helical" evidence="6">
    <location>
        <begin position="31"/>
        <end position="49"/>
    </location>
</feature>
<dbReference type="InterPro" id="IPR044771">
    <property type="entry name" value="UN933_plant"/>
</dbReference>
<dbReference type="GO" id="GO:0016020">
    <property type="term" value="C:membrane"/>
    <property type="evidence" value="ECO:0007669"/>
    <property type="project" value="UniProtKB-SubCell"/>
</dbReference>
<organism evidence="7">
    <name type="scientific">Opuntia streptacantha</name>
    <name type="common">Prickly pear cactus</name>
    <name type="synonym">Opuntia cardona</name>
    <dbReference type="NCBI Taxonomy" id="393608"/>
    <lineage>
        <taxon>Eukaryota</taxon>
        <taxon>Viridiplantae</taxon>
        <taxon>Streptophyta</taxon>
        <taxon>Embryophyta</taxon>
        <taxon>Tracheophyta</taxon>
        <taxon>Spermatophyta</taxon>
        <taxon>Magnoliopsida</taxon>
        <taxon>eudicotyledons</taxon>
        <taxon>Gunneridae</taxon>
        <taxon>Pentapetalae</taxon>
        <taxon>Caryophyllales</taxon>
        <taxon>Cactineae</taxon>
        <taxon>Cactaceae</taxon>
        <taxon>Opuntioideae</taxon>
        <taxon>Opuntia</taxon>
    </lineage>
</organism>
<dbReference type="Pfam" id="PF05978">
    <property type="entry name" value="UNC-93"/>
    <property type="match status" value="1"/>
</dbReference>
<comment type="similarity">
    <text evidence="2">Belongs to the unc-93 family.</text>
</comment>
<dbReference type="InterPro" id="IPR051951">
    <property type="entry name" value="UNC-93_regulatory"/>
</dbReference>
<protein>
    <recommendedName>
        <fullName evidence="8">UNC93-like protein 3</fullName>
    </recommendedName>
</protein>
<evidence type="ECO:0000256" key="3">
    <source>
        <dbReference type="ARBA" id="ARBA00022692"/>
    </source>
</evidence>
<feature type="transmembrane region" description="Helical" evidence="6">
    <location>
        <begin position="312"/>
        <end position="335"/>
    </location>
</feature>
<keyword evidence="3 6" id="KW-0812">Transmembrane</keyword>
<dbReference type="Gene3D" id="1.20.1250.20">
    <property type="entry name" value="MFS general substrate transporter like domains"/>
    <property type="match status" value="1"/>
</dbReference>
<feature type="transmembrane region" description="Helical" evidence="6">
    <location>
        <begin position="194"/>
        <end position="214"/>
    </location>
</feature>
<keyword evidence="4 6" id="KW-1133">Transmembrane helix</keyword>
<dbReference type="SUPFAM" id="SSF103473">
    <property type="entry name" value="MFS general substrate transporter"/>
    <property type="match status" value="1"/>
</dbReference>
<evidence type="ECO:0000256" key="5">
    <source>
        <dbReference type="ARBA" id="ARBA00023136"/>
    </source>
</evidence>
<sequence length="436" mass="46637">MDNTTISIDEGLPLVDSNLSRKLLRSHSRDVHVLSLAFLLVFSAYGAVQNLESTVNADGDLGTISLGILYVSFAVFSLFASPVVRKLGSKYALVLGTTGYWLFTAANLKPNWYTMVPASVYIGFCASIIWVGQGTYLTSAACSHARDCNLHEGTVIGNFNGEFWGIYAIHQVIGNLLSLFLLSDGAEGSTSGTTVLFVVFLCIMTMGCILMCFLHRREVTSKDQSNDSPKSCCSFVVSVAKAVVTPLFDIRMLLIVPLLAYSGLQQAFVWSEFTKKIVKPALGEAGIGGSMAVYGAADAICSLVAGRLTSSLLSVSWIIAGGASVQAIVLLWILLKYSAAGGVLGTIYPLVMAAALGIGDGVLMTQINALLGMLFKHDMEGAFAQLKVWQAVSIAVLFFLTPYISLHTMAIIMLAALVISLGAFWILAFTVEKTQN</sequence>
<proteinExistence type="inferred from homology"/>
<dbReference type="InterPro" id="IPR010291">
    <property type="entry name" value="Ion_channel_UNC-93"/>
</dbReference>
<feature type="transmembrane region" description="Helical" evidence="6">
    <location>
        <begin position="410"/>
        <end position="431"/>
    </location>
</feature>
<evidence type="ECO:0000256" key="4">
    <source>
        <dbReference type="ARBA" id="ARBA00022989"/>
    </source>
</evidence>
<feature type="transmembrane region" description="Helical" evidence="6">
    <location>
        <begin position="235"/>
        <end position="261"/>
    </location>
</feature>
<keyword evidence="5 6" id="KW-0472">Membrane</keyword>
<evidence type="ECO:0000256" key="1">
    <source>
        <dbReference type="ARBA" id="ARBA00004141"/>
    </source>
</evidence>
<feature type="transmembrane region" description="Helical" evidence="6">
    <location>
        <begin position="281"/>
        <end position="305"/>
    </location>
</feature>
<evidence type="ECO:0008006" key="8">
    <source>
        <dbReference type="Google" id="ProtNLM"/>
    </source>
</evidence>
<dbReference type="PANTHER" id="PTHR19444">
    <property type="entry name" value="UNC-93 RELATED"/>
    <property type="match status" value="1"/>
</dbReference>
<feature type="transmembrane region" description="Helical" evidence="6">
    <location>
        <begin position="120"/>
        <end position="142"/>
    </location>
</feature>
<dbReference type="InterPro" id="IPR036259">
    <property type="entry name" value="MFS_trans_sf"/>
</dbReference>
<comment type="subcellular location">
    <subcellularLocation>
        <location evidence="1">Membrane</location>
        <topology evidence="1">Multi-pass membrane protein</topology>
    </subcellularLocation>
</comment>
<accession>A0A7C9D851</accession>
<dbReference type="AlphaFoldDB" id="A0A7C9D851"/>
<dbReference type="CDD" id="cd17338">
    <property type="entry name" value="MFS_unc93_like"/>
    <property type="match status" value="1"/>
</dbReference>
<feature type="transmembrane region" description="Helical" evidence="6">
    <location>
        <begin position="163"/>
        <end position="182"/>
    </location>
</feature>
<evidence type="ECO:0000256" key="6">
    <source>
        <dbReference type="SAM" id="Phobius"/>
    </source>
</evidence>